<organism evidence="1">
    <name type="scientific">marine metagenome</name>
    <dbReference type="NCBI Taxonomy" id="408172"/>
    <lineage>
        <taxon>unclassified sequences</taxon>
        <taxon>metagenomes</taxon>
        <taxon>ecological metagenomes</taxon>
    </lineage>
</organism>
<dbReference type="AlphaFoldDB" id="A0A382KNW7"/>
<protein>
    <submittedName>
        <fullName evidence="1">Uncharacterized protein</fullName>
    </submittedName>
</protein>
<proteinExistence type="predicted"/>
<feature type="non-terminal residue" evidence="1">
    <location>
        <position position="73"/>
    </location>
</feature>
<reference evidence="1" key="1">
    <citation type="submission" date="2018-05" db="EMBL/GenBank/DDBJ databases">
        <authorList>
            <person name="Lanie J.A."/>
            <person name="Ng W.-L."/>
            <person name="Kazmierczak K.M."/>
            <person name="Andrzejewski T.M."/>
            <person name="Davidsen T.M."/>
            <person name="Wayne K.J."/>
            <person name="Tettelin H."/>
            <person name="Glass J.I."/>
            <person name="Rusch D."/>
            <person name="Podicherti R."/>
            <person name="Tsui H.-C.T."/>
            <person name="Winkler M.E."/>
        </authorList>
    </citation>
    <scope>NUCLEOTIDE SEQUENCE</scope>
</reference>
<dbReference type="EMBL" id="UINC01081929">
    <property type="protein sequence ID" value="SVC26228.1"/>
    <property type="molecule type" value="Genomic_DNA"/>
</dbReference>
<name>A0A382KNW7_9ZZZZ</name>
<gene>
    <name evidence="1" type="ORF">METZ01_LOCUS279082</name>
</gene>
<accession>A0A382KNW7</accession>
<evidence type="ECO:0000313" key="1">
    <source>
        <dbReference type="EMBL" id="SVC26228.1"/>
    </source>
</evidence>
<sequence length="73" mass="8386">MLVEEITLETTMAWARSGKKVVRKYRCSTGRLKGKIVSTPGACYKAPNVKKRIQLMITKAKFKRRNTLKSKRT</sequence>